<gene>
    <name evidence="3" type="ORF">EIG99_14880</name>
</gene>
<keyword evidence="3" id="KW-0808">Transferase</keyword>
<comment type="caution">
    <text evidence="3">The sequence shown here is derived from an EMBL/GenBank/DDBJ whole genome shotgun (WGS) entry which is preliminary data.</text>
</comment>
<dbReference type="EC" id="2.7.7.12" evidence="3"/>
<evidence type="ECO:0000313" key="3">
    <source>
        <dbReference type="EMBL" id="RZH97579.1"/>
    </source>
</evidence>
<dbReference type="GO" id="GO:0006012">
    <property type="term" value="P:galactose metabolic process"/>
    <property type="evidence" value="ECO:0007669"/>
    <property type="project" value="InterPro"/>
</dbReference>
<reference evidence="3 4" key="1">
    <citation type="submission" date="2018-11" db="EMBL/GenBank/DDBJ databases">
        <title>Genomic profiling of Staphylococcus species from a Poultry farm system in KwaZulu-Natal, South Africa.</title>
        <authorList>
            <person name="Amoako D.G."/>
            <person name="Somboro A.M."/>
            <person name="Abia A.L.K."/>
            <person name="Bester L.A."/>
            <person name="Essack S.Y."/>
        </authorList>
    </citation>
    <scope>NUCLEOTIDE SEQUENCE [LARGE SCALE GENOMIC DNA]</scope>
    <source>
        <strain evidence="3 4">SA11</strain>
    </source>
</reference>
<dbReference type="PANTHER" id="PTHR39191">
    <property type="entry name" value="GALACTOSE-1-PHOSPHATE URIDYLYLTRANSFERASE"/>
    <property type="match status" value="1"/>
</dbReference>
<evidence type="ECO:0000256" key="1">
    <source>
        <dbReference type="ARBA" id="ARBA00001107"/>
    </source>
</evidence>
<organism evidence="3 4">
    <name type="scientific">Staphylococcus condimenti</name>
    <dbReference type="NCBI Taxonomy" id="70255"/>
    <lineage>
        <taxon>Bacteria</taxon>
        <taxon>Bacillati</taxon>
        <taxon>Bacillota</taxon>
        <taxon>Bacilli</taxon>
        <taxon>Bacillales</taxon>
        <taxon>Staphylococcaceae</taxon>
        <taxon>Staphylococcus</taxon>
    </lineage>
</organism>
<feature type="non-terminal residue" evidence="3">
    <location>
        <position position="75"/>
    </location>
</feature>
<dbReference type="GO" id="GO:0005737">
    <property type="term" value="C:cytoplasm"/>
    <property type="evidence" value="ECO:0007669"/>
    <property type="project" value="InterPro"/>
</dbReference>
<accession>A0A4Q7CPV3</accession>
<dbReference type="AlphaFoldDB" id="A0A4Q7CPV3"/>
<comment type="catalytic activity">
    <reaction evidence="1">
        <text>alpha-D-galactose 1-phosphate + UDP-alpha-D-glucose = alpha-D-glucose 1-phosphate + UDP-alpha-D-galactose</text>
        <dbReference type="Rhea" id="RHEA:13989"/>
        <dbReference type="ChEBI" id="CHEBI:58336"/>
        <dbReference type="ChEBI" id="CHEBI:58601"/>
        <dbReference type="ChEBI" id="CHEBI:58885"/>
        <dbReference type="ChEBI" id="CHEBI:66914"/>
        <dbReference type="EC" id="2.7.7.12"/>
    </reaction>
</comment>
<evidence type="ECO:0000313" key="4">
    <source>
        <dbReference type="Proteomes" id="UP000293854"/>
    </source>
</evidence>
<proteinExistence type="predicted"/>
<dbReference type="GO" id="GO:0008108">
    <property type="term" value="F:UDP-glucose:hexose-1-phosphate uridylyltransferase activity"/>
    <property type="evidence" value="ECO:0007669"/>
    <property type="project" value="UniProtKB-EC"/>
</dbReference>
<name>A0A4Q7CPV3_9STAP</name>
<dbReference type="InterPro" id="IPR000766">
    <property type="entry name" value="GalP_uridyl_Trfase_II"/>
</dbReference>
<dbReference type="Proteomes" id="UP000293854">
    <property type="component" value="Unassembled WGS sequence"/>
</dbReference>
<protein>
    <submittedName>
        <fullName evidence="3">UDP-glucose--hexose-1-phosphate uridylyltransferase</fullName>
        <ecNumber evidence="3">2.7.7.12</ecNumber>
    </submittedName>
</protein>
<sequence>TFCNLLKFVQKYPHYFAGSNADLPIVGGSMLSHHPYQNGRHTFPMDHAPEMKQFKMDQFHGVRASVLKWPMSVIR</sequence>
<keyword evidence="3" id="KW-0548">Nucleotidyltransferase</keyword>
<comment type="pathway">
    <text evidence="2">Carbohydrate metabolism; galactose metabolism.</text>
</comment>
<feature type="non-terminal residue" evidence="3">
    <location>
        <position position="1"/>
    </location>
</feature>
<dbReference type="EMBL" id="RQTE01000726">
    <property type="protein sequence ID" value="RZH97579.1"/>
    <property type="molecule type" value="Genomic_DNA"/>
</dbReference>
<dbReference type="PANTHER" id="PTHR39191:SF1">
    <property type="entry name" value="DUF4922 DOMAIN-CONTAINING PROTEIN"/>
    <property type="match status" value="1"/>
</dbReference>
<evidence type="ECO:0000256" key="2">
    <source>
        <dbReference type="ARBA" id="ARBA00004947"/>
    </source>
</evidence>